<accession>S3DW17</accession>
<keyword evidence="2" id="KW-0472">Membrane</keyword>
<dbReference type="AlphaFoldDB" id="S3DW17"/>
<feature type="compositionally biased region" description="Polar residues" evidence="1">
    <location>
        <begin position="1"/>
        <end position="10"/>
    </location>
</feature>
<dbReference type="RefSeq" id="XP_008081999.1">
    <property type="nucleotide sequence ID" value="XM_008083808.1"/>
</dbReference>
<dbReference type="OrthoDB" id="3231000at2759"/>
<evidence type="ECO:0000313" key="4">
    <source>
        <dbReference type="Proteomes" id="UP000016922"/>
    </source>
</evidence>
<dbReference type="EMBL" id="KE145363">
    <property type="protein sequence ID" value="EPE30588.1"/>
    <property type="molecule type" value="Genomic_DNA"/>
</dbReference>
<evidence type="ECO:0000256" key="2">
    <source>
        <dbReference type="SAM" id="Phobius"/>
    </source>
</evidence>
<feature type="transmembrane region" description="Helical" evidence="2">
    <location>
        <begin position="673"/>
        <end position="695"/>
    </location>
</feature>
<feature type="transmembrane region" description="Helical" evidence="2">
    <location>
        <begin position="701"/>
        <end position="722"/>
    </location>
</feature>
<dbReference type="GeneID" id="19462610"/>
<keyword evidence="2" id="KW-1133">Transmembrane helix</keyword>
<feature type="transmembrane region" description="Helical" evidence="2">
    <location>
        <begin position="474"/>
        <end position="496"/>
    </location>
</feature>
<reference evidence="3 4" key="1">
    <citation type="journal article" date="2013" name="BMC Genomics">
        <title>Genomics-driven discovery of the pneumocandin biosynthetic gene cluster in the fungus Glarea lozoyensis.</title>
        <authorList>
            <person name="Chen L."/>
            <person name="Yue Q."/>
            <person name="Zhang X."/>
            <person name="Xiang M."/>
            <person name="Wang C."/>
            <person name="Li S."/>
            <person name="Che Y."/>
            <person name="Ortiz-Lopez F.J."/>
            <person name="Bills G.F."/>
            <person name="Liu X."/>
            <person name="An Z."/>
        </authorList>
    </citation>
    <scope>NUCLEOTIDE SEQUENCE [LARGE SCALE GENOMIC DNA]</scope>
    <source>
        <strain evidence="4">ATCC 20868 / MF5171</strain>
    </source>
</reference>
<organism evidence="3 4">
    <name type="scientific">Glarea lozoyensis (strain ATCC 20868 / MF5171)</name>
    <dbReference type="NCBI Taxonomy" id="1116229"/>
    <lineage>
        <taxon>Eukaryota</taxon>
        <taxon>Fungi</taxon>
        <taxon>Dikarya</taxon>
        <taxon>Ascomycota</taxon>
        <taxon>Pezizomycotina</taxon>
        <taxon>Leotiomycetes</taxon>
        <taxon>Helotiales</taxon>
        <taxon>Helotiaceae</taxon>
        <taxon>Glarea</taxon>
    </lineage>
</organism>
<proteinExistence type="predicted"/>
<dbReference type="KEGG" id="glz:GLAREA_03555"/>
<feature type="transmembrane region" description="Helical" evidence="2">
    <location>
        <begin position="641"/>
        <end position="661"/>
    </location>
</feature>
<dbReference type="HOGENOM" id="CLU_365251_0_0_1"/>
<feature type="transmembrane region" description="Helical" evidence="2">
    <location>
        <begin position="555"/>
        <end position="578"/>
    </location>
</feature>
<evidence type="ECO:0000313" key="3">
    <source>
        <dbReference type="EMBL" id="EPE30588.1"/>
    </source>
</evidence>
<dbReference type="Proteomes" id="UP000016922">
    <property type="component" value="Unassembled WGS sequence"/>
</dbReference>
<protein>
    <submittedName>
        <fullName evidence="3">Uncharacterized protein</fullName>
    </submittedName>
</protein>
<sequence length="764" mass="84564">MLSSLSQQSHPRNDIEAARPPKKTTLPSPPRSQGKLRKSIPNLEHDFNHLHTKHSPHLGENLFWYQNFAGRSSTGFRFREGDAFAGCLRGLRGALKEGGDGGSYLKLCIINTNPLPKSVLSLLAQWLAASIGRLNGVLEFPRFAIGMEVENAWGGLSECACRSLERPEGIGEVERLSTLEMRDRVLGHGVVCGCRSSQVGEQKSRSRVAIALPSQGRDESSSTAKAQLIQCSRIFDRCTASFSFTWHRSAPRYRGGLEAFTWQEWTRPPRGCWGEVFYQDDRASPGARRVLMTVNNGDETASLVGDLKNLLRTRRPDDPDVWPFMLLLQSNPSSEGYNLLPLFALLEIVVRDSARFVGEIGEEVLRLSYLSKANSSIALISHLAHLDTSRESAIASLNHVHAVIRSLQNVVVARQRARENNAAPSIVAEFLKEKIVDVEFLIEQLEEGLRERIRGESVLMKEGRMLVQCQQVSLVSWVLVGWVPVSLVLGIMAMNITNPSSLFTSISETGTGTELPPLLNRQTSLPTQTPSAVHPAISNLTNQTLQQSFNHSPTYIFPFPLFLTLLLILPPLTLFTTYTLPSTLRLLLRSTHTLRNSHFFTPLAFLTYYGFTFWVLPIVLSTNSSPRLFLPSLVHAGENPISVPSFFVSAFVTAIICMSNLSIALRRGLVSKVLLWIVFGGLAVGSYGVDFFSSWERGVDVRLATGLGLSGVVPNLFLLGVWTVPRGCKMISSCGRRRSKNGGKGVRYESGERKGILKNKMLNV</sequence>
<dbReference type="OMA" id="SECACRS"/>
<feature type="region of interest" description="Disordered" evidence="1">
    <location>
        <begin position="1"/>
        <end position="37"/>
    </location>
</feature>
<keyword evidence="2" id="KW-0812">Transmembrane</keyword>
<evidence type="ECO:0000256" key="1">
    <source>
        <dbReference type="SAM" id="MobiDB-lite"/>
    </source>
</evidence>
<name>S3DW17_GLAL2</name>
<feature type="transmembrane region" description="Helical" evidence="2">
    <location>
        <begin position="599"/>
        <end position="621"/>
    </location>
</feature>
<keyword evidence="4" id="KW-1185">Reference proteome</keyword>
<gene>
    <name evidence="3" type="ORF">GLAREA_03555</name>
</gene>